<dbReference type="SUPFAM" id="SSF56214">
    <property type="entry name" value="4'-phosphopantetheinyl transferase"/>
    <property type="match status" value="2"/>
</dbReference>
<evidence type="ECO:0000313" key="8">
    <source>
        <dbReference type="Proteomes" id="UP000242886"/>
    </source>
</evidence>
<dbReference type="InterPro" id="IPR008278">
    <property type="entry name" value="4-PPantetheinyl_Trfase_dom"/>
</dbReference>
<dbReference type="InterPro" id="IPR037143">
    <property type="entry name" value="4-PPantetheinyl_Trfase_dom_sf"/>
</dbReference>
<dbReference type="Gene3D" id="3.90.470.20">
    <property type="entry name" value="4'-phosphopantetheinyl transferase domain"/>
    <property type="match status" value="2"/>
</dbReference>
<dbReference type="Proteomes" id="UP000242886">
    <property type="component" value="Chromosome SDENCHOL"/>
</dbReference>
<dbReference type="Pfam" id="PF14765">
    <property type="entry name" value="PS-DH"/>
    <property type="match status" value="1"/>
</dbReference>
<evidence type="ECO:0000256" key="3">
    <source>
        <dbReference type="ARBA" id="ARBA00022679"/>
    </source>
</evidence>
<dbReference type="GO" id="GO:0005886">
    <property type="term" value="C:plasma membrane"/>
    <property type="evidence" value="ECO:0007669"/>
    <property type="project" value="TreeGrafter"/>
</dbReference>
<evidence type="ECO:0000259" key="6">
    <source>
        <dbReference type="PROSITE" id="PS52019"/>
    </source>
</evidence>
<keyword evidence="2" id="KW-0597">Phosphoprotein</keyword>
<reference evidence="7" key="1">
    <citation type="submission" date="2017-03" db="EMBL/GenBank/DDBJ databases">
        <authorList>
            <consortium name="AG Boll"/>
        </authorList>
    </citation>
    <scope>NUCLEOTIDE SEQUENCE [LARGE SCALE GENOMIC DNA]</scope>
    <source>
        <strain evidence="7">Chol</strain>
    </source>
</reference>
<keyword evidence="3" id="KW-0808">Transferase</keyword>
<dbReference type="InterPro" id="IPR050091">
    <property type="entry name" value="PKS_NRPS_Biosynth_Enz"/>
</dbReference>
<dbReference type="InterPro" id="IPR049551">
    <property type="entry name" value="PKS_DH_C"/>
</dbReference>
<organism evidence="7 8">
    <name type="scientific">Sterolibacterium denitrificans</name>
    <dbReference type="NCBI Taxonomy" id="157592"/>
    <lineage>
        <taxon>Bacteria</taxon>
        <taxon>Pseudomonadati</taxon>
        <taxon>Pseudomonadota</taxon>
        <taxon>Betaproteobacteria</taxon>
        <taxon>Nitrosomonadales</taxon>
        <taxon>Sterolibacteriaceae</taxon>
        <taxon>Sterolibacterium</taxon>
    </lineage>
</organism>
<dbReference type="PROSITE" id="PS00606">
    <property type="entry name" value="KS3_1"/>
    <property type="match status" value="1"/>
</dbReference>
<dbReference type="GO" id="GO:0004315">
    <property type="term" value="F:3-oxoacyl-[acyl-carrier-protein] synthase activity"/>
    <property type="evidence" value="ECO:0007669"/>
    <property type="project" value="InterPro"/>
</dbReference>
<dbReference type="Pfam" id="PF02801">
    <property type="entry name" value="Ketoacyl-synt_C"/>
    <property type="match status" value="1"/>
</dbReference>
<gene>
    <name evidence="7" type="ORF">SDENCHOL_11258</name>
</gene>
<dbReference type="InterPro" id="IPR042104">
    <property type="entry name" value="PKS_dehydratase_sf"/>
</dbReference>
<dbReference type="SUPFAM" id="SSF52151">
    <property type="entry name" value="FabD/lysophospholipase-like"/>
    <property type="match status" value="1"/>
</dbReference>
<keyword evidence="8" id="KW-1185">Reference proteome</keyword>
<evidence type="ECO:0000313" key="7">
    <source>
        <dbReference type="EMBL" id="SMB25369.1"/>
    </source>
</evidence>
<evidence type="ECO:0000256" key="2">
    <source>
        <dbReference type="ARBA" id="ARBA00022553"/>
    </source>
</evidence>
<feature type="active site" description="Proton acceptor; for dehydratase activity" evidence="4">
    <location>
        <position position="991"/>
    </location>
</feature>
<dbReference type="PANTHER" id="PTHR43775:SF37">
    <property type="entry name" value="SI:DKEY-61P9.11"/>
    <property type="match status" value="1"/>
</dbReference>
<evidence type="ECO:0000259" key="5">
    <source>
        <dbReference type="PROSITE" id="PS52004"/>
    </source>
</evidence>
<dbReference type="InterPro" id="IPR014030">
    <property type="entry name" value="Ketoacyl_synth_N"/>
</dbReference>
<dbReference type="Pfam" id="PF00698">
    <property type="entry name" value="Acyl_transf_1"/>
    <property type="match status" value="1"/>
</dbReference>
<feature type="active site" description="Proton donor; for dehydratase activity" evidence="4">
    <location>
        <position position="1162"/>
    </location>
</feature>
<keyword evidence="1" id="KW-0596">Phosphopantetheine</keyword>
<dbReference type="Gene3D" id="3.10.129.110">
    <property type="entry name" value="Polyketide synthase dehydratase"/>
    <property type="match status" value="1"/>
</dbReference>
<dbReference type="PROSITE" id="PS52019">
    <property type="entry name" value="PKS_MFAS_DH"/>
    <property type="match status" value="1"/>
</dbReference>
<dbReference type="InterPro" id="IPR020841">
    <property type="entry name" value="PKS_Beta-ketoAc_synthase_dom"/>
</dbReference>
<dbReference type="CDD" id="cd00833">
    <property type="entry name" value="PKS"/>
    <property type="match status" value="1"/>
</dbReference>
<dbReference type="InterPro" id="IPR018201">
    <property type="entry name" value="Ketoacyl_synth_AS"/>
</dbReference>
<proteinExistence type="predicted"/>
<dbReference type="Gene3D" id="3.40.366.10">
    <property type="entry name" value="Malonyl-Coenzyme A Acyl Carrier Protein, domain 2"/>
    <property type="match status" value="1"/>
</dbReference>
<dbReference type="SUPFAM" id="SSF53901">
    <property type="entry name" value="Thiolase-like"/>
    <property type="match status" value="1"/>
</dbReference>
<dbReference type="PROSITE" id="PS52004">
    <property type="entry name" value="KS3_2"/>
    <property type="match status" value="1"/>
</dbReference>
<dbReference type="Pfam" id="PF16197">
    <property type="entry name" value="KAsynt_C_assoc"/>
    <property type="match status" value="1"/>
</dbReference>
<feature type="region of interest" description="N-terminal hotdog fold" evidence="4">
    <location>
        <begin position="957"/>
        <end position="1093"/>
    </location>
</feature>
<feature type="domain" description="PKS/mFAS DH" evidence="6">
    <location>
        <begin position="957"/>
        <end position="1247"/>
    </location>
</feature>
<dbReference type="SMART" id="SM00825">
    <property type="entry name" value="PKS_KS"/>
    <property type="match status" value="1"/>
</dbReference>
<dbReference type="InterPro" id="IPR032821">
    <property type="entry name" value="PKS_assoc"/>
</dbReference>
<dbReference type="InterPro" id="IPR016039">
    <property type="entry name" value="Thiolase-like"/>
</dbReference>
<dbReference type="Pfam" id="PF00109">
    <property type="entry name" value="ketoacyl-synt"/>
    <property type="match status" value="1"/>
</dbReference>
<dbReference type="Pfam" id="PF01648">
    <property type="entry name" value="ACPS"/>
    <property type="match status" value="1"/>
</dbReference>
<dbReference type="GO" id="GO:0005737">
    <property type="term" value="C:cytoplasm"/>
    <property type="evidence" value="ECO:0007669"/>
    <property type="project" value="TreeGrafter"/>
</dbReference>
<dbReference type="InterPro" id="IPR016035">
    <property type="entry name" value="Acyl_Trfase/lysoPLipase"/>
</dbReference>
<evidence type="ECO:0000256" key="4">
    <source>
        <dbReference type="PROSITE-ProRule" id="PRU01363"/>
    </source>
</evidence>
<evidence type="ECO:0000256" key="1">
    <source>
        <dbReference type="ARBA" id="ARBA00022450"/>
    </source>
</evidence>
<dbReference type="GO" id="GO:0008897">
    <property type="term" value="F:holo-[acyl-carrier-protein] synthase activity"/>
    <property type="evidence" value="ECO:0007669"/>
    <property type="project" value="InterPro"/>
</dbReference>
<dbReference type="SMART" id="SM00827">
    <property type="entry name" value="PKS_AT"/>
    <property type="match status" value="1"/>
</dbReference>
<dbReference type="InterPro" id="IPR001227">
    <property type="entry name" value="Ac_transferase_dom_sf"/>
</dbReference>
<dbReference type="PANTHER" id="PTHR43775">
    <property type="entry name" value="FATTY ACID SYNTHASE"/>
    <property type="match status" value="1"/>
</dbReference>
<dbReference type="InterPro" id="IPR014031">
    <property type="entry name" value="Ketoacyl_synth_C"/>
</dbReference>
<dbReference type="InterPro" id="IPR049900">
    <property type="entry name" value="PKS_mFAS_DH"/>
</dbReference>
<sequence length="1472" mass="162607">MTAQPPSEPIAIIGMACIFPGAPNLQRYWDNIVNGVDAISEVPEQRWASLFYDPDSGEVDRFYCRRGGFVDDYVDFDPLKYGVMPRAAASADPDQLLSLRVGIEALEDAGYASREFPRERCGVIIGRGNYLSAGTLRLEQHVRLVQQLLQTLQELFPALAEEQLQAVREQIRSKLDYYGPDVAIGMIPNLVASRLANRLDLQGPAYTVDAACASSLLAIEQACESLRVRQTDMMLAGGLHFTHDLTFWATFCQLGALSRSQVVRPFSAAADGILAGEGIGMLVLKRQADAERDGDRIYALINGVASASDGRSSSLMAPSVTGQLLALQRAWQQTDLQRDRLGLLEAHGTGTPAGDQAELQTVQAFFGAWQPGADEGVLRPVLGSVKSMIGHTMPAAGVAGVIKAALAVYHGVLPPTLHCEQPHELLAATRFRVLGKREPWPQQDTRRIAAVNAFGFGGINAHVVLSRYRPPCAAEASEPSEPSVLPRVVTLAADSREELLARLQQQRWDAQSGAGSWRLAIIEPNEKRIELALKVVDKGQAWHGRNQIYFSPDCLIGSGGKLAFVFPGVDSAFEPRAADVAAHFHLPLSEFCSAADPAVDLPHVVLGLNSFNHLMFNVLRRLRIEPDGLAGHSIGEFSAMAAGGMLTQERVDAVMGVLEQDPTTLQVPDVIFLAAACGIEAAQAALEGLEDICVSHDNCPHQVILCGRQAAVETAARRLLDKNVLSQKLPFVSGFHSPMFAAHMQQYRDFYVETELREPDIPVWSATSCSLFPASMTDKKTLALEHLVQPVRFRQLIENMYADGFRAFIQVGTGSLVGFVEDILKHRRHLAISANVAKRSGMEQLIHLLAALWVEGADIDTTLLGFEGARAAAAASPSPSAIKLRLGVPLVKLDRPLSGQGVPAVQGAVLPQDGNDPLQALYNQTMLSIQQAATEIQSLWQMRRKTPEPVTGMMPQPPVTAAATEVPAAPFKRIVRQRLDIDTNIPYVADHELYPQRPGWPVLADRHPVVPLTMEIMLIRDAIEASLPGFVVIRFREVHAFNWLVVDKPTDIDIHLEMKQYPEIEVGIEGYMKAKAVIDTHYPAPSSRFEGQRSGVFERRSQKRTVQFENQRATAIDARSLYADRWMFHGPAYQGVTQLGPIADNGICGRLKVTAGKGALLDNMGQLAGYWVMEQERDCLAMPISVDRVSFYGPDPGIGSEFDCQIWVRHIDGVSCVTDQRLVNAHGQVVITMEGWQTRRYQMDRNFFLQTKQIQQRLVCEVLDAGVVLFHDRYDTAIVRDYLAKRFLNRPEMAEYEGTSPRRRRQWLNGRVAAKDAVREYLWRKHGCTEIFPKELRVGNNAQGQPLISPHVHATFAEQLHVSIAHKDLLALAKTDEKPVGVDIERIEMRSDEFIGLAMTAEEIALLPKTERDEWVARFWVSKEAVAKLAGAGLGGRPKQFCVRQIDGQKLQVNEQWVITRRIGDYIIGWTI</sequence>
<dbReference type="InterPro" id="IPR014043">
    <property type="entry name" value="Acyl_transferase_dom"/>
</dbReference>
<dbReference type="GO" id="GO:0000287">
    <property type="term" value="F:magnesium ion binding"/>
    <property type="evidence" value="ECO:0007669"/>
    <property type="project" value="InterPro"/>
</dbReference>
<name>A0A7Z7HQK4_9PROT</name>
<dbReference type="GO" id="GO:0004312">
    <property type="term" value="F:fatty acid synthase activity"/>
    <property type="evidence" value="ECO:0007669"/>
    <property type="project" value="TreeGrafter"/>
</dbReference>
<accession>A0A7Z7HQK4</accession>
<protein>
    <submittedName>
        <fullName evidence="7">Modular polyketide synthase</fullName>
    </submittedName>
</protein>
<dbReference type="GO" id="GO:0071770">
    <property type="term" value="P:DIM/DIP cell wall layer assembly"/>
    <property type="evidence" value="ECO:0007669"/>
    <property type="project" value="TreeGrafter"/>
</dbReference>
<dbReference type="Gene3D" id="3.40.47.10">
    <property type="match status" value="1"/>
</dbReference>
<dbReference type="EMBL" id="LT837803">
    <property type="protein sequence ID" value="SMB25369.1"/>
    <property type="molecule type" value="Genomic_DNA"/>
</dbReference>
<feature type="domain" description="Ketosynthase family 3 (KS3)" evidence="5">
    <location>
        <begin position="7"/>
        <end position="467"/>
    </location>
</feature>
<feature type="region of interest" description="C-terminal hotdog fold" evidence="4">
    <location>
        <begin position="1113"/>
        <end position="1247"/>
    </location>
</feature>
<dbReference type="RefSeq" id="WP_154716463.1">
    <property type="nucleotide sequence ID" value="NZ_LT837803.1"/>
</dbReference>
<dbReference type="GO" id="GO:0006633">
    <property type="term" value="P:fatty acid biosynthetic process"/>
    <property type="evidence" value="ECO:0007669"/>
    <property type="project" value="InterPro"/>
</dbReference>